<keyword evidence="1" id="KW-0812">Transmembrane</keyword>
<accession>A0A2T6ZJI3</accession>
<gene>
    <name evidence="2" type="ORF">B9Z19DRAFT_1089843</name>
</gene>
<proteinExistence type="predicted"/>
<keyword evidence="3" id="KW-1185">Reference proteome</keyword>
<evidence type="ECO:0000256" key="1">
    <source>
        <dbReference type="SAM" id="Phobius"/>
    </source>
</evidence>
<sequence length="107" mass="12262">MELGISRDLLYHQRFPVFMLFYFSLLLLPSSPLTYFSYYYFRTMSVSRGTSLSPIFFLSFLSFRSSHSLVISIFSSMHVSVFLGLLHPLLGPCYAYVSHSDLPKAGL</sequence>
<keyword evidence="1" id="KW-1133">Transmembrane helix</keyword>
<comment type="caution">
    <text evidence="2">The sequence shown here is derived from an EMBL/GenBank/DDBJ whole genome shotgun (WGS) entry which is preliminary data.</text>
</comment>
<dbReference type="AlphaFoldDB" id="A0A2T6ZJI3"/>
<feature type="non-terminal residue" evidence="2">
    <location>
        <position position="107"/>
    </location>
</feature>
<name>A0A2T6ZJI3_TUBBO</name>
<organism evidence="2 3">
    <name type="scientific">Tuber borchii</name>
    <name type="common">White truffle</name>
    <dbReference type="NCBI Taxonomy" id="42251"/>
    <lineage>
        <taxon>Eukaryota</taxon>
        <taxon>Fungi</taxon>
        <taxon>Dikarya</taxon>
        <taxon>Ascomycota</taxon>
        <taxon>Pezizomycotina</taxon>
        <taxon>Pezizomycetes</taxon>
        <taxon>Pezizales</taxon>
        <taxon>Tuberaceae</taxon>
        <taxon>Tuber</taxon>
    </lineage>
</organism>
<feature type="transmembrane region" description="Helical" evidence="1">
    <location>
        <begin position="80"/>
        <end position="97"/>
    </location>
</feature>
<evidence type="ECO:0000313" key="3">
    <source>
        <dbReference type="Proteomes" id="UP000244722"/>
    </source>
</evidence>
<reference evidence="2 3" key="1">
    <citation type="submission" date="2017-04" db="EMBL/GenBank/DDBJ databases">
        <title>Draft genome sequence of Tuber borchii Vittad., a whitish edible truffle.</title>
        <authorList>
            <consortium name="DOE Joint Genome Institute"/>
            <person name="Murat C."/>
            <person name="Kuo A."/>
            <person name="Barry K.W."/>
            <person name="Clum A."/>
            <person name="Dockter R.B."/>
            <person name="Fauchery L."/>
            <person name="Iotti M."/>
            <person name="Kohler A."/>
            <person name="Labutti K."/>
            <person name="Lindquist E.A."/>
            <person name="Lipzen A."/>
            <person name="Ohm R.A."/>
            <person name="Wang M."/>
            <person name="Grigoriev I.V."/>
            <person name="Zambonelli A."/>
            <person name="Martin F.M."/>
        </authorList>
    </citation>
    <scope>NUCLEOTIDE SEQUENCE [LARGE SCALE GENOMIC DNA]</scope>
    <source>
        <strain evidence="2 3">Tbo3840</strain>
    </source>
</reference>
<keyword evidence="1" id="KW-0472">Membrane</keyword>
<feature type="transmembrane region" description="Helical" evidence="1">
    <location>
        <begin position="20"/>
        <end position="41"/>
    </location>
</feature>
<protein>
    <submittedName>
        <fullName evidence="2">Uncharacterized protein</fullName>
    </submittedName>
</protein>
<evidence type="ECO:0000313" key="2">
    <source>
        <dbReference type="EMBL" id="PUU75650.1"/>
    </source>
</evidence>
<dbReference type="Proteomes" id="UP000244722">
    <property type="component" value="Unassembled WGS sequence"/>
</dbReference>
<dbReference type="EMBL" id="NESQ01000219">
    <property type="protein sequence ID" value="PUU75650.1"/>
    <property type="molecule type" value="Genomic_DNA"/>
</dbReference>